<evidence type="ECO:0000256" key="1">
    <source>
        <dbReference type="ARBA" id="ARBA00004141"/>
    </source>
</evidence>
<dbReference type="AlphaFoldDB" id="A0A8J6C0A3"/>
<feature type="domain" description="TM2" evidence="6">
    <location>
        <begin position="230"/>
        <end position="278"/>
    </location>
</feature>
<accession>A0A8J6C0A3</accession>
<dbReference type="InterPro" id="IPR007829">
    <property type="entry name" value="TM2"/>
</dbReference>
<feature type="transmembrane region" description="Helical" evidence="5">
    <location>
        <begin position="185"/>
        <end position="214"/>
    </location>
</feature>
<proteinExistence type="predicted"/>
<dbReference type="Pfam" id="PF05154">
    <property type="entry name" value="TM2"/>
    <property type="match status" value="1"/>
</dbReference>
<keyword evidence="4 5" id="KW-0472">Membrane</keyword>
<protein>
    <submittedName>
        <fullName evidence="7">TM2 domain</fullName>
    </submittedName>
</protein>
<evidence type="ECO:0000256" key="3">
    <source>
        <dbReference type="ARBA" id="ARBA00022989"/>
    </source>
</evidence>
<feature type="transmembrane region" description="Helical" evidence="5">
    <location>
        <begin position="234"/>
        <end position="253"/>
    </location>
</feature>
<reference evidence="7" key="1">
    <citation type="submission" date="2021-05" db="EMBL/GenBank/DDBJ databases">
        <title>A free-living protist that lacks canonical eukaryotic 1 DNA replication and segregation systems.</title>
        <authorList>
            <person name="Salas-Leiva D.E."/>
            <person name="Tromer E.C."/>
            <person name="Curtis B.A."/>
            <person name="Jerlstrom-Hultqvist J."/>
            <person name="Kolisko M."/>
            <person name="Yi Z."/>
            <person name="Salas-Leiva J.S."/>
            <person name="Gallot-Lavallee L."/>
            <person name="Kops G.J.P.L."/>
            <person name="Archibald J.M."/>
            <person name="Simpson A.G.B."/>
            <person name="Roger A.J."/>
        </authorList>
    </citation>
    <scope>NUCLEOTIDE SEQUENCE</scope>
    <source>
        <strain evidence="7">BICM</strain>
    </source>
</reference>
<comment type="subcellular location">
    <subcellularLocation>
        <location evidence="1">Membrane</location>
        <topology evidence="1">Multi-pass membrane protein</topology>
    </subcellularLocation>
</comment>
<evidence type="ECO:0000256" key="2">
    <source>
        <dbReference type="ARBA" id="ARBA00022692"/>
    </source>
</evidence>
<keyword evidence="3 5" id="KW-1133">Transmembrane helix</keyword>
<keyword evidence="8" id="KW-1185">Reference proteome</keyword>
<organism evidence="7 8">
    <name type="scientific">Carpediemonas membranifera</name>
    <dbReference type="NCBI Taxonomy" id="201153"/>
    <lineage>
        <taxon>Eukaryota</taxon>
        <taxon>Metamonada</taxon>
        <taxon>Carpediemonas-like organisms</taxon>
        <taxon>Carpediemonas</taxon>
    </lineage>
</organism>
<evidence type="ECO:0000256" key="5">
    <source>
        <dbReference type="SAM" id="Phobius"/>
    </source>
</evidence>
<dbReference type="Proteomes" id="UP000717585">
    <property type="component" value="Unassembled WGS sequence"/>
</dbReference>
<dbReference type="OrthoDB" id="10262359at2759"/>
<keyword evidence="2 5" id="KW-0812">Transmembrane</keyword>
<dbReference type="EMBL" id="JAHDYR010000006">
    <property type="protein sequence ID" value="KAG9396366.1"/>
    <property type="molecule type" value="Genomic_DNA"/>
</dbReference>
<sequence>MRIFSKTALEPSCHCIPLIHCHRYHTKLFILLILSLTACIQCKTLSYVKEGKIDSFNCTNVYFWQIPVDNEAAIHATSHIHQLHFSPEFLFYKFNREAFESLSTNDVTPELLSHTGTLIADWVPYEATALTPTPVSEQDELQYLLVCANDGLKSEHPCSGEVSVTVAVSYISAHESHITLVMERVAAIAVVAALITAPLAALALAVFLSLLFIYHRADSLTGSNSIATGRYSLLTTYFLALFGGAVGAHHWYLGRPGLALKYAFTGGYFGAGVVRDIFRAPDLVNDANILAAGFIAVPIGVSADSSICCTSSGVRNGPELRGLPDIDWVPDGDAPQFS</sequence>
<evidence type="ECO:0000259" key="6">
    <source>
        <dbReference type="Pfam" id="PF05154"/>
    </source>
</evidence>
<name>A0A8J6C0A3_9EUKA</name>
<gene>
    <name evidence="7" type="ORF">J8273_2097</name>
</gene>
<evidence type="ECO:0000313" key="7">
    <source>
        <dbReference type="EMBL" id="KAG9396366.1"/>
    </source>
</evidence>
<evidence type="ECO:0000313" key="8">
    <source>
        <dbReference type="Proteomes" id="UP000717585"/>
    </source>
</evidence>
<evidence type="ECO:0000256" key="4">
    <source>
        <dbReference type="ARBA" id="ARBA00023136"/>
    </source>
</evidence>
<dbReference type="GO" id="GO:0016020">
    <property type="term" value="C:membrane"/>
    <property type="evidence" value="ECO:0007669"/>
    <property type="project" value="UniProtKB-SubCell"/>
</dbReference>
<comment type="caution">
    <text evidence="7">The sequence shown here is derived from an EMBL/GenBank/DDBJ whole genome shotgun (WGS) entry which is preliminary data.</text>
</comment>